<organism evidence="8">
    <name type="scientific">hydrothermal vent metagenome</name>
    <dbReference type="NCBI Taxonomy" id="652676"/>
    <lineage>
        <taxon>unclassified sequences</taxon>
        <taxon>metagenomes</taxon>
        <taxon>ecological metagenomes</taxon>
    </lineage>
</organism>
<dbReference type="PANTHER" id="PTHR12151:SF25">
    <property type="entry name" value="LINALOOL DEHYDRATASE_ISOMERASE DOMAIN-CONTAINING PROTEIN"/>
    <property type="match status" value="1"/>
</dbReference>
<proteinExistence type="inferred from homology"/>
<name>A0A3B0X6R9_9ZZZZ</name>
<dbReference type="PROSITE" id="PS51257">
    <property type="entry name" value="PROKAR_LIPOPROTEIN"/>
    <property type="match status" value="1"/>
</dbReference>
<feature type="domain" description="Cytochrome c" evidence="6">
    <location>
        <begin position="257"/>
        <end position="349"/>
    </location>
</feature>
<keyword evidence="2" id="KW-0349">Heme</keyword>
<dbReference type="InterPro" id="IPR009056">
    <property type="entry name" value="Cyt_c-like_dom"/>
</dbReference>
<evidence type="ECO:0000256" key="4">
    <source>
        <dbReference type="ARBA" id="ARBA00023004"/>
    </source>
</evidence>
<evidence type="ECO:0000259" key="7">
    <source>
        <dbReference type="PROSITE" id="PS51352"/>
    </source>
</evidence>
<dbReference type="EMBL" id="UOFG01000218">
    <property type="protein sequence ID" value="VAW63998.1"/>
    <property type="molecule type" value="Genomic_DNA"/>
</dbReference>
<dbReference type="GO" id="GO:0009055">
    <property type="term" value="F:electron transfer activity"/>
    <property type="evidence" value="ECO:0007669"/>
    <property type="project" value="InterPro"/>
</dbReference>
<dbReference type="SUPFAM" id="SSF46626">
    <property type="entry name" value="Cytochrome c"/>
    <property type="match status" value="1"/>
</dbReference>
<dbReference type="GO" id="GO:0046872">
    <property type="term" value="F:metal ion binding"/>
    <property type="evidence" value="ECO:0007669"/>
    <property type="project" value="UniProtKB-KW"/>
</dbReference>
<accession>A0A3B0X6R9</accession>
<evidence type="ECO:0000256" key="3">
    <source>
        <dbReference type="ARBA" id="ARBA00022723"/>
    </source>
</evidence>
<evidence type="ECO:0000256" key="2">
    <source>
        <dbReference type="ARBA" id="ARBA00022617"/>
    </source>
</evidence>
<dbReference type="PANTHER" id="PTHR12151">
    <property type="entry name" value="ELECTRON TRANSPORT PROTIN SCO1/SENC FAMILY MEMBER"/>
    <property type="match status" value="1"/>
</dbReference>
<dbReference type="Pfam" id="PF02630">
    <property type="entry name" value="SCO1-SenC"/>
    <property type="match status" value="1"/>
</dbReference>
<dbReference type="GO" id="GO:0020037">
    <property type="term" value="F:heme binding"/>
    <property type="evidence" value="ECO:0007669"/>
    <property type="project" value="InterPro"/>
</dbReference>
<keyword evidence="4" id="KW-0408">Iron</keyword>
<dbReference type="InterPro" id="IPR013766">
    <property type="entry name" value="Thioredoxin_domain"/>
</dbReference>
<dbReference type="InterPro" id="IPR036909">
    <property type="entry name" value="Cyt_c-like_dom_sf"/>
</dbReference>
<feature type="domain" description="Thioredoxin" evidence="7">
    <location>
        <begin position="70"/>
        <end position="226"/>
    </location>
</feature>
<dbReference type="InterPro" id="IPR003782">
    <property type="entry name" value="SCO1/SenC"/>
</dbReference>
<dbReference type="Gene3D" id="1.10.760.10">
    <property type="entry name" value="Cytochrome c-like domain"/>
    <property type="match status" value="1"/>
</dbReference>
<dbReference type="AlphaFoldDB" id="A0A3B0X6R9"/>
<dbReference type="PROSITE" id="PS51352">
    <property type="entry name" value="THIOREDOXIN_2"/>
    <property type="match status" value="1"/>
</dbReference>
<dbReference type="Pfam" id="PF00034">
    <property type="entry name" value="Cytochrom_C"/>
    <property type="match status" value="1"/>
</dbReference>
<sequence>MSYFKKIPYAAIVTALILVVLPVLTACTGAEKPMGGVTSKNADKELSKFVLRAQSRKPKEKKQRRASQNRFGEGYFPNIELTNQDGEKVRFFDDLIKDKVVAINFMFTSCQNICPLETARLKEVYDILGDRVGKEFFFYSISIDSERDTPEVLKDYKKRFGIGDGWQFLTGNKEEIDQLRVKLGLYIADLDQDLPDGQIDHNISLVMGNQKTGRWMKRSPFEEASVLATMFGQWLTNWEKAPKGGHVDYKETESMSTIYSDGEYAFRTRCATCHTIGGGDGVGPDLLGVLKRRDRQWLSRWIRVPNEMIKEKDPIVMEMMEKYKGIIMPNLKLGTGDVKNLFEFFEAADTALGVPDSKE</sequence>
<dbReference type="PROSITE" id="PS51007">
    <property type="entry name" value="CYTC"/>
    <property type="match status" value="1"/>
</dbReference>
<protein>
    <submittedName>
        <fullName evidence="8">Cytochrome oxidase biogenesis protein Sco1/SenC/PrrC, thiol-disulfide reductase involved in Cu(I) insertion into CoxII Cu(A) center / Cytochrome c</fullName>
    </submittedName>
</protein>
<dbReference type="CDD" id="cd02968">
    <property type="entry name" value="SCO"/>
    <property type="match status" value="1"/>
</dbReference>
<gene>
    <name evidence="8" type="ORF">MNBD_GAMMA11-1691</name>
</gene>
<evidence type="ECO:0000259" key="6">
    <source>
        <dbReference type="PROSITE" id="PS51007"/>
    </source>
</evidence>
<comment type="similarity">
    <text evidence="1">Belongs to the SCO1/2 family.</text>
</comment>
<dbReference type="SUPFAM" id="SSF52833">
    <property type="entry name" value="Thioredoxin-like"/>
    <property type="match status" value="1"/>
</dbReference>
<evidence type="ECO:0000313" key="8">
    <source>
        <dbReference type="EMBL" id="VAW63998.1"/>
    </source>
</evidence>
<dbReference type="Gene3D" id="3.40.30.10">
    <property type="entry name" value="Glutaredoxin"/>
    <property type="match status" value="1"/>
</dbReference>
<keyword evidence="5" id="KW-0186">Copper</keyword>
<evidence type="ECO:0000256" key="5">
    <source>
        <dbReference type="ARBA" id="ARBA00023008"/>
    </source>
</evidence>
<keyword evidence="3" id="KW-0479">Metal-binding</keyword>
<dbReference type="InterPro" id="IPR036249">
    <property type="entry name" value="Thioredoxin-like_sf"/>
</dbReference>
<evidence type="ECO:0000256" key="1">
    <source>
        <dbReference type="ARBA" id="ARBA00010996"/>
    </source>
</evidence>
<reference evidence="8" key="1">
    <citation type="submission" date="2018-06" db="EMBL/GenBank/DDBJ databases">
        <authorList>
            <person name="Zhirakovskaya E."/>
        </authorList>
    </citation>
    <scope>NUCLEOTIDE SEQUENCE</scope>
</reference>